<dbReference type="Proteomes" id="UP000241546">
    <property type="component" value="Unassembled WGS sequence"/>
</dbReference>
<keyword evidence="3" id="KW-0472">Membrane</keyword>
<sequence>MAFQYRPVEVSLPGENPSRLSSDSTSTLRAIDDLDYLSRDSELFLKASGRESASGWIRSKWLWVVHAALLLTSCGMLVSTAMLRSSTLHAVRQTSAWSPADTAVQYKQVRYNITSKGNPFVGAGPEVDRVWREISYDMGDQWLSKSDLSKLDMPETSLKVNHPTTGEEGYRVGMEVFHHLHCLNLLRRVTYKEYYEPLGGEFSHGPEALQAHTDHCIEVLRLNIQCNADIGLFTFYMVPDDPLAWPQLNSKHVCRDFEGVRQWALDHSVGNMEVLEH</sequence>
<organism evidence="4 5">
    <name type="scientific">Trichoderma citrinoviride</name>
    <dbReference type="NCBI Taxonomy" id="58853"/>
    <lineage>
        <taxon>Eukaryota</taxon>
        <taxon>Fungi</taxon>
        <taxon>Dikarya</taxon>
        <taxon>Ascomycota</taxon>
        <taxon>Pezizomycotina</taxon>
        <taxon>Sordariomycetes</taxon>
        <taxon>Hypocreomycetidae</taxon>
        <taxon>Hypocreales</taxon>
        <taxon>Hypocreaceae</taxon>
        <taxon>Trichoderma</taxon>
    </lineage>
</organism>
<dbReference type="Pfam" id="PF11807">
    <property type="entry name" value="UstYa"/>
    <property type="match status" value="1"/>
</dbReference>
<feature type="transmembrane region" description="Helical" evidence="3">
    <location>
        <begin position="61"/>
        <end position="83"/>
    </location>
</feature>
<dbReference type="GO" id="GO:0043386">
    <property type="term" value="P:mycotoxin biosynthetic process"/>
    <property type="evidence" value="ECO:0007669"/>
    <property type="project" value="InterPro"/>
</dbReference>
<dbReference type="PANTHER" id="PTHR33365:SF4">
    <property type="entry name" value="CYCLOCHLOROTINE BIOSYNTHESIS PROTEIN O"/>
    <property type="match status" value="1"/>
</dbReference>
<reference evidence="5" key="1">
    <citation type="submission" date="2016-07" db="EMBL/GenBank/DDBJ databases">
        <title>Multiple horizontal gene transfer events from other fungi enriched the ability of initially mycotrophic Trichoderma (Ascomycota) to feed on dead plant biomass.</title>
        <authorList>
            <consortium name="DOE Joint Genome Institute"/>
            <person name="Atanasova L."/>
            <person name="Chenthamara K."/>
            <person name="Zhang J."/>
            <person name="Grujic M."/>
            <person name="Henrissat B."/>
            <person name="Kuo A."/>
            <person name="Aerts A."/>
            <person name="Salamov A."/>
            <person name="Lipzen A."/>
            <person name="Labutti K."/>
            <person name="Barry K."/>
            <person name="Miao Y."/>
            <person name="Rahimi M.J."/>
            <person name="Shen Q."/>
            <person name="Grigoriev I.V."/>
            <person name="Kubicek C.P."/>
            <person name="Druzhinina I.S."/>
        </authorList>
    </citation>
    <scope>NUCLEOTIDE SEQUENCE [LARGE SCALE GENOMIC DNA]</scope>
    <source>
        <strain evidence="5">TUCIM 6016</strain>
    </source>
</reference>
<comment type="similarity">
    <text evidence="2">Belongs to the ustYa family.</text>
</comment>
<evidence type="ECO:0000256" key="2">
    <source>
        <dbReference type="ARBA" id="ARBA00035112"/>
    </source>
</evidence>
<comment type="pathway">
    <text evidence="1">Mycotoxin biosynthesis.</text>
</comment>
<evidence type="ECO:0000313" key="5">
    <source>
        <dbReference type="Proteomes" id="UP000241546"/>
    </source>
</evidence>
<evidence type="ECO:0008006" key="6">
    <source>
        <dbReference type="Google" id="ProtNLM"/>
    </source>
</evidence>
<dbReference type="InterPro" id="IPR021765">
    <property type="entry name" value="UstYa-like"/>
</dbReference>
<keyword evidence="3" id="KW-0812">Transmembrane</keyword>
<protein>
    <recommendedName>
        <fullName evidence="6">Tat pathway signal sequence</fullName>
    </recommendedName>
</protein>
<name>A0A2T4AY88_9HYPO</name>
<accession>A0A2T4AY88</accession>
<dbReference type="EMBL" id="KZ680225">
    <property type="protein sequence ID" value="PTB62039.1"/>
    <property type="molecule type" value="Genomic_DNA"/>
</dbReference>
<proteinExistence type="inferred from homology"/>
<evidence type="ECO:0000256" key="1">
    <source>
        <dbReference type="ARBA" id="ARBA00004685"/>
    </source>
</evidence>
<gene>
    <name evidence="4" type="ORF">BBK36DRAFT_1172883</name>
</gene>
<keyword evidence="3" id="KW-1133">Transmembrane helix</keyword>
<evidence type="ECO:0000313" key="4">
    <source>
        <dbReference type="EMBL" id="PTB62039.1"/>
    </source>
</evidence>
<dbReference type="AlphaFoldDB" id="A0A2T4AY88"/>
<dbReference type="OrthoDB" id="3687641at2759"/>
<dbReference type="RefSeq" id="XP_024745359.1">
    <property type="nucleotide sequence ID" value="XM_024895804.1"/>
</dbReference>
<keyword evidence="5" id="KW-1185">Reference proteome</keyword>
<evidence type="ECO:0000256" key="3">
    <source>
        <dbReference type="SAM" id="Phobius"/>
    </source>
</evidence>
<dbReference type="GeneID" id="36603922"/>
<dbReference type="PANTHER" id="PTHR33365">
    <property type="entry name" value="YALI0B05434P"/>
    <property type="match status" value="1"/>
</dbReference>